<evidence type="ECO:0000259" key="2">
    <source>
        <dbReference type="Pfam" id="PF24809"/>
    </source>
</evidence>
<dbReference type="AlphaFoldDB" id="A0A8H3FA00"/>
<feature type="domain" description="Nephrocystin 3-like N-terminal" evidence="3">
    <location>
        <begin position="165"/>
        <end position="325"/>
    </location>
</feature>
<organism evidence="4 5">
    <name type="scientific">Alectoria fallacina</name>
    <dbReference type="NCBI Taxonomy" id="1903189"/>
    <lineage>
        <taxon>Eukaryota</taxon>
        <taxon>Fungi</taxon>
        <taxon>Dikarya</taxon>
        <taxon>Ascomycota</taxon>
        <taxon>Pezizomycotina</taxon>
        <taxon>Lecanoromycetes</taxon>
        <taxon>OSLEUM clade</taxon>
        <taxon>Lecanoromycetidae</taxon>
        <taxon>Lecanorales</taxon>
        <taxon>Lecanorineae</taxon>
        <taxon>Parmeliaceae</taxon>
        <taxon>Alectoria</taxon>
    </lineage>
</organism>
<dbReference type="EMBL" id="CAJPDR010000115">
    <property type="protein sequence ID" value="CAF9918842.1"/>
    <property type="molecule type" value="Genomic_DNA"/>
</dbReference>
<comment type="caution">
    <text evidence="4">The sequence shown here is derived from an EMBL/GenBank/DDBJ whole genome shotgun (WGS) entry which is preliminary data.</text>
</comment>
<dbReference type="InterPro" id="IPR027417">
    <property type="entry name" value="P-loop_NTPase"/>
</dbReference>
<protein>
    <recommendedName>
        <fullName evidence="6">NACHT domain-containing protein</fullName>
    </recommendedName>
</protein>
<dbReference type="Pfam" id="PF24883">
    <property type="entry name" value="NPHP3_N"/>
    <property type="match status" value="1"/>
</dbReference>
<keyword evidence="1" id="KW-0677">Repeat</keyword>
<dbReference type="OrthoDB" id="21416at2759"/>
<evidence type="ECO:0008006" key="6">
    <source>
        <dbReference type="Google" id="ProtNLM"/>
    </source>
</evidence>
<dbReference type="PANTHER" id="PTHR10039">
    <property type="entry name" value="AMELOGENIN"/>
    <property type="match status" value="1"/>
</dbReference>
<gene>
    <name evidence="4" type="ORF">ALECFALPRED_000847</name>
</gene>
<sequence>MQTHGGLASPIWGPLRRAITMASDHFKTLESLGMILYRVVGSLERFTNYETLFKTNPAVQKAIGALYSDLIDFCTRVVQFHSRSSLRAMVTSFDKDFRDVSEHINFHSAEIDWAANAANIEESQRARLLEEKTRQVQMQNNVQRWLSPSNVQDDLHRHQLEYMPGSCDWILEAPQARDCLTSKHSTTVRILGRPGTGKTVLASFLVNYLAEQNEKNVLYFFCKAGDTEKREPTHILRTLLSQLLLIDKVLYHHVERLYTKSGRATADSYVDVYAALLLALSKTTRTIYTLIDAVDESQDPENFLQALFEAQRVAGGRLIMLFTSRQMHLPFSFDEDLIFDSKTAN</sequence>
<accession>A0A8H3FA00</accession>
<dbReference type="InterPro" id="IPR056125">
    <property type="entry name" value="DUF7708"/>
</dbReference>
<dbReference type="Pfam" id="PF24809">
    <property type="entry name" value="DUF7708"/>
    <property type="match status" value="1"/>
</dbReference>
<dbReference type="PANTHER" id="PTHR10039:SF14">
    <property type="entry name" value="NACHT DOMAIN-CONTAINING PROTEIN"/>
    <property type="match status" value="1"/>
</dbReference>
<feature type="domain" description="DUF7708" evidence="2">
    <location>
        <begin position="2"/>
        <end position="119"/>
    </location>
</feature>
<dbReference type="InterPro" id="IPR056884">
    <property type="entry name" value="NPHP3-like_N"/>
</dbReference>
<dbReference type="Proteomes" id="UP000664203">
    <property type="component" value="Unassembled WGS sequence"/>
</dbReference>
<evidence type="ECO:0000313" key="5">
    <source>
        <dbReference type="Proteomes" id="UP000664203"/>
    </source>
</evidence>
<evidence type="ECO:0000313" key="4">
    <source>
        <dbReference type="EMBL" id="CAF9918842.1"/>
    </source>
</evidence>
<dbReference type="SUPFAM" id="SSF52540">
    <property type="entry name" value="P-loop containing nucleoside triphosphate hydrolases"/>
    <property type="match status" value="1"/>
</dbReference>
<keyword evidence="5" id="KW-1185">Reference proteome</keyword>
<proteinExistence type="predicted"/>
<evidence type="ECO:0000256" key="1">
    <source>
        <dbReference type="ARBA" id="ARBA00022737"/>
    </source>
</evidence>
<evidence type="ECO:0000259" key="3">
    <source>
        <dbReference type="Pfam" id="PF24883"/>
    </source>
</evidence>
<name>A0A8H3FA00_9LECA</name>
<reference evidence="4" key="1">
    <citation type="submission" date="2021-03" db="EMBL/GenBank/DDBJ databases">
        <authorList>
            <person name="Tagirdzhanova G."/>
        </authorList>
    </citation>
    <scope>NUCLEOTIDE SEQUENCE</scope>
</reference>
<dbReference type="Gene3D" id="3.40.50.300">
    <property type="entry name" value="P-loop containing nucleotide triphosphate hydrolases"/>
    <property type="match status" value="1"/>
</dbReference>